<organism evidence="1 2">
    <name type="scientific">Coemansia pectinata</name>
    <dbReference type="NCBI Taxonomy" id="1052879"/>
    <lineage>
        <taxon>Eukaryota</taxon>
        <taxon>Fungi</taxon>
        <taxon>Fungi incertae sedis</taxon>
        <taxon>Zoopagomycota</taxon>
        <taxon>Kickxellomycotina</taxon>
        <taxon>Kickxellomycetes</taxon>
        <taxon>Kickxellales</taxon>
        <taxon>Kickxellaceae</taxon>
        <taxon>Coemansia</taxon>
    </lineage>
</organism>
<dbReference type="OrthoDB" id="5514241at2759"/>
<evidence type="ECO:0000313" key="2">
    <source>
        <dbReference type="Proteomes" id="UP001140011"/>
    </source>
</evidence>
<evidence type="ECO:0000313" key="1">
    <source>
        <dbReference type="EMBL" id="KAJ2756984.1"/>
    </source>
</evidence>
<reference evidence="1" key="1">
    <citation type="submission" date="2022-07" db="EMBL/GenBank/DDBJ databases">
        <title>Phylogenomic reconstructions and comparative analyses of Kickxellomycotina fungi.</title>
        <authorList>
            <person name="Reynolds N.K."/>
            <person name="Stajich J.E."/>
            <person name="Barry K."/>
            <person name="Grigoriev I.V."/>
            <person name="Crous P."/>
            <person name="Smith M.E."/>
        </authorList>
    </citation>
    <scope>NUCLEOTIDE SEQUENCE</scope>
    <source>
        <strain evidence="1">BCRC 34297</strain>
    </source>
</reference>
<dbReference type="AlphaFoldDB" id="A0A9W8H0Y0"/>
<protein>
    <submittedName>
        <fullName evidence="1">Uncharacterized protein</fullName>
    </submittedName>
</protein>
<sequence length="108" mass="11840">MAILVFKRGASTVFHSDQIDSESNGTQDVEELAVKKYRTKFGHGSSEPSVYAVDLDNSVKKLTKSNSKISSTTEYVCVAVDDVVQCYLDSGSLHSHLKSCLAVHRKSE</sequence>
<comment type="caution">
    <text evidence="1">The sequence shown here is derived from an EMBL/GenBank/DDBJ whole genome shotgun (WGS) entry which is preliminary data.</text>
</comment>
<dbReference type="Proteomes" id="UP001140011">
    <property type="component" value="Unassembled WGS sequence"/>
</dbReference>
<dbReference type="EMBL" id="JANBUH010000011">
    <property type="protein sequence ID" value="KAJ2756984.1"/>
    <property type="molecule type" value="Genomic_DNA"/>
</dbReference>
<accession>A0A9W8H0Y0</accession>
<proteinExistence type="predicted"/>
<gene>
    <name evidence="1" type="ORF">GGI19_000434</name>
</gene>
<name>A0A9W8H0Y0_9FUNG</name>
<keyword evidence="2" id="KW-1185">Reference proteome</keyword>